<comment type="function">
    <text evidence="5">Modulates RecA activity.</text>
</comment>
<dbReference type="KEGG" id="pms:KNP414_05736"/>
<evidence type="ECO:0000313" key="11">
    <source>
        <dbReference type="Proteomes" id="UP000006620"/>
    </source>
</evidence>
<evidence type="ECO:0000259" key="9">
    <source>
        <dbReference type="Pfam" id="PF21982"/>
    </source>
</evidence>
<feature type="region of interest" description="Disordered" evidence="6">
    <location>
        <begin position="1"/>
        <end position="23"/>
    </location>
</feature>
<feature type="domain" description="RecX first three-helical" evidence="9">
    <location>
        <begin position="84"/>
        <end position="123"/>
    </location>
</feature>
<evidence type="ECO:0000256" key="4">
    <source>
        <dbReference type="ARBA" id="ARBA00022490"/>
    </source>
</evidence>
<dbReference type="InterPro" id="IPR053926">
    <property type="entry name" value="RecX_HTH_1st"/>
</dbReference>
<feature type="region of interest" description="Disordered" evidence="6">
    <location>
        <begin position="223"/>
        <end position="249"/>
    </location>
</feature>
<dbReference type="GO" id="GO:0006282">
    <property type="term" value="P:regulation of DNA repair"/>
    <property type="evidence" value="ECO:0007669"/>
    <property type="project" value="UniProtKB-UniRule"/>
</dbReference>
<comment type="similarity">
    <text evidence="2 5">Belongs to the RecX family.</text>
</comment>
<proteinExistence type="inferred from homology"/>
<evidence type="ECO:0000259" key="7">
    <source>
        <dbReference type="Pfam" id="PF02631"/>
    </source>
</evidence>
<dbReference type="InterPro" id="IPR003783">
    <property type="entry name" value="Regulatory_RecX"/>
</dbReference>
<dbReference type="HAMAP" id="MF_01114">
    <property type="entry name" value="RecX"/>
    <property type="match status" value="1"/>
</dbReference>
<organism evidence="10 11">
    <name type="scientific">Paenibacillus mucilaginosus (strain KNP414)</name>
    <dbReference type="NCBI Taxonomy" id="1036673"/>
    <lineage>
        <taxon>Bacteria</taxon>
        <taxon>Bacillati</taxon>
        <taxon>Bacillota</taxon>
        <taxon>Bacilli</taxon>
        <taxon>Bacillales</taxon>
        <taxon>Paenibacillaceae</taxon>
        <taxon>Paenibacillus</taxon>
    </lineage>
</organism>
<evidence type="ECO:0000259" key="8">
    <source>
        <dbReference type="Pfam" id="PF21981"/>
    </source>
</evidence>
<evidence type="ECO:0000256" key="6">
    <source>
        <dbReference type="SAM" id="MobiDB-lite"/>
    </source>
</evidence>
<evidence type="ECO:0000313" key="10">
    <source>
        <dbReference type="EMBL" id="AEI44260.1"/>
    </source>
</evidence>
<accession>F8FMT9</accession>
<dbReference type="Gene3D" id="1.10.10.10">
    <property type="entry name" value="Winged helix-like DNA-binding domain superfamily/Winged helix DNA-binding domain"/>
    <property type="match status" value="3"/>
</dbReference>
<dbReference type="InterPro" id="IPR053925">
    <property type="entry name" value="RecX_HTH_3rd"/>
</dbReference>
<feature type="compositionally biased region" description="Acidic residues" evidence="6">
    <location>
        <begin position="234"/>
        <end position="243"/>
    </location>
</feature>
<keyword evidence="4 5" id="KW-0963">Cytoplasm</keyword>
<reference evidence="11" key="1">
    <citation type="submission" date="2011-06" db="EMBL/GenBank/DDBJ databases">
        <title>Complete genome sequence of Paenibacillus mucilaginosus KNP414.</title>
        <authorList>
            <person name="Wang J."/>
            <person name="Hu S."/>
            <person name="Hu X."/>
            <person name="Zhang B."/>
            <person name="Dong D."/>
            <person name="Zhang S."/>
            <person name="Zhao K."/>
            <person name="Wu D."/>
        </authorList>
    </citation>
    <scope>NUCLEOTIDE SEQUENCE [LARGE SCALE GENOMIC DNA]</scope>
    <source>
        <strain evidence="11">KNP414</strain>
    </source>
</reference>
<feature type="domain" description="RecX third three-helical" evidence="8">
    <location>
        <begin position="177"/>
        <end position="224"/>
    </location>
</feature>
<evidence type="ECO:0000256" key="1">
    <source>
        <dbReference type="ARBA" id="ARBA00004496"/>
    </source>
</evidence>
<dbReference type="AlphaFoldDB" id="F8FMT9"/>
<dbReference type="Pfam" id="PF02631">
    <property type="entry name" value="RecX_HTH2"/>
    <property type="match status" value="1"/>
</dbReference>
<gene>
    <name evidence="5" type="primary">recX</name>
    <name evidence="10" type="ordered locus">KNP414_05736</name>
</gene>
<reference evidence="10 11" key="2">
    <citation type="journal article" date="2013" name="Genome Announc.">
        <title>Genome Sequence of Growth-Improving Paenibacillus mucilaginosus Strain KNP414.</title>
        <authorList>
            <person name="Lu J.J."/>
            <person name="Wang J.F."/>
            <person name="Hu X.F."/>
        </authorList>
    </citation>
    <scope>NUCLEOTIDE SEQUENCE [LARGE SCALE GENOMIC DNA]</scope>
    <source>
        <strain evidence="10 11">KNP414</strain>
    </source>
</reference>
<name>F8FMT9_PAEMK</name>
<protein>
    <recommendedName>
        <fullName evidence="3 5">Regulatory protein RecX</fullName>
    </recommendedName>
</protein>
<evidence type="ECO:0000256" key="3">
    <source>
        <dbReference type="ARBA" id="ARBA00018111"/>
    </source>
</evidence>
<dbReference type="Pfam" id="PF21982">
    <property type="entry name" value="RecX_HTH1"/>
    <property type="match status" value="1"/>
</dbReference>
<dbReference type="PANTHER" id="PTHR33602:SF1">
    <property type="entry name" value="REGULATORY PROTEIN RECX FAMILY PROTEIN"/>
    <property type="match status" value="1"/>
</dbReference>
<dbReference type="PANTHER" id="PTHR33602">
    <property type="entry name" value="REGULATORY PROTEIN RECX FAMILY PROTEIN"/>
    <property type="match status" value="1"/>
</dbReference>
<dbReference type="HOGENOM" id="CLU_066607_4_1_9"/>
<dbReference type="RefSeq" id="WP_013919412.1">
    <property type="nucleotide sequence ID" value="NC_015690.1"/>
</dbReference>
<dbReference type="InterPro" id="IPR036388">
    <property type="entry name" value="WH-like_DNA-bd_sf"/>
</dbReference>
<dbReference type="EMBL" id="CP002869">
    <property type="protein sequence ID" value="AEI44260.1"/>
    <property type="molecule type" value="Genomic_DNA"/>
</dbReference>
<dbReference type="GO" id="GO:0005737">
    <property type="term" value="C:cytoplasm"/>
    <property type="evidence" value="ECO:0007669"/>
    <property type="project" value="UniProtKB-SubCell"/>
</dbReference>
<evidence type="ECO:0000256" key="2">
    <source>
        <dbReference type="ARBA" id="ARBA00009695"/>
    </source>
</evidence>
<comment type="subcellular location">
    <subcellularLocation>
        <location evidence="1 5">Cytoplasm</location>
    </subcellularLocation>
</comment>
<dbReference type="Proteomes" id="UP000006620">
    <property type="component" value="Chromosome"/>
</dbReference>
<feature type="domain" description="RecX second three-helical" evidence="7">
    <location>
        <begin position="130"/>
        <end position="171"/>
    </location>
</feature>
<sequence length="249" mass="28608">MEENNGTNAKGMDGNEEQAPPQGGIITKVEQQKRTKNRYNIYINEAFALSVHEDVLIRHHLLKGAEVDTETLVRILSEEEKNRAYLDAVRLLSSRLRSVHEIRSRLKLKGYGPELITGTVDRLRREGYLNDAEFAQMLTKQRIVSQKKGRHFIKQELQQKGIAKEEIQEAIAQVDEETEYEMARQLAEKRYAGEMRKDPLKARRKIAGFLQRRGYPGSVVSRVLSGLPRHTDESEWEEPEESGDPWGTP</sequence>
<dbReference type="PATRIC" id="fig|1036673.3.peg.5330"/>
<dbReference type="InterPro" id="IPR053924">
    <property type="entry name" value="RecX_HTH_2nd"/>
</dbReference>
<evidence type="ECO:0000256" key="5">
    <source>
        <dbReference type="HAMAP-Rule" id="MF_01114"/>
    </source>
</evidence>
<dbReference type="Pfam" id="PF21981">
    <property type="entry name" value="RecX_HTH3"/>
    <property type="match status" value="1"/>
</dbReference>